<gene>
    <name evidence="2" type="ORF">I6U48_06205</name>
</gene>
<dbReference type="AlphaFoldDB" id="A0A949X3J5"/>
<keyword evidence="3" id="KW-1185">Reference proteome</keyword>
<dbReference type="RefSeq" id="WP_218319543.1">
    <property type="nucleotide sequence ID" value="NZ_JAEEGC010000026.1"/>
</dbReference>
<dbReference type="InterPro" id="IPR051922">
    <property type="entry name" value="Bact_Sporulation_Assoc"/>
</dbReference>
<dbReference type="PROSITE" id="PS51677">
    <property type="entry name" value="NODB"/>
    <property type="match status" value="1"/>
</dbReference>
<sequence length="552" mass="61536">MFKRSCIFIIGCLIISLLFIPRKVYADTIQKRFGGSDRYATSLSICKNNWNKSDYAVLVSGESFADAICATTLAKKFDAPIILTNGKVLSNDIKNELTRLNVRKVFIIGASGVISEDIERQIYEANIDCERISGNDRYDTSLKVAQYIGINNGIVIASGEDFPDILSIAPMAAIKGIPILLTDKHSLNDNIKSYIGNSVIEKCYVLGVDSTVSEDIAKCTSNYKILNGVDRYETNQKIIDEFSNDINFGSVYVATGEGFADALSGSAAAAKINSPIIFTDGNVLLLKTVLASKISSINEMRVLGGEEIMPDEAVQTLLSDKKIVRYTYDAEKVSRMLQNNFESDGRKIVFLTFDDGPSTTVTPQILDILKNNDVKATFFLLGSNIEANEESKKLVIRILQDGHAIGNHTYTHELKIIYPGNKVDSDKYMEEVRETNNAISSIIGEEFKTRITRMPGGYMSRKYYNDPNLGTFNAVLRENNMYSIDWNAYDGDAEGGRKNAEQLLEEVRNTVGNKEKVILLMHDTYGKEETAKALPRIIQFLKDYGYEFRTIK</sequence>
<comment type="caution">
    <text evidence="2">The sequence shown here is derived from an EMBL/GenBank/DDBJ whole genome shotgun (WGS) entry which is preliminary data.</text>
</comment>
<protein>
    <submittedName>
        <fullName evidence="2">Cell wall-binding repeat-containing protein</fullName>
    </submittedName>
</protein>
<dbReference type="GO" id="GO:0016810">
    <property type="term" value="F:hydrolase activity, acting on carbon-nitrogen (but not peptide) bonds"/>
    <property type="evidence" value="ECO:0007669"/>
    <property type="project" value="InterPro"/>
</dbReference>
<accession>A0A949X3J5</accession>
<dbReference type="InterPro" id="IPR007253">
    <property type="entry name" value="Cell_wall-bd_2"/>
</dbReference>
<dbReference type="InterPro" id="IPR002509">
    <property type="entry name" value="NODB_dom"/>
</dbReference>
<reference evidence="2" key="1">
    <citation type="submission" date="2020-12" db="EMBL/GenBank/DDBJ databases">
        <title>Clostridium thailandense sp. nov., a novel acetogenic bacterium isolated from peat land soil in Thailand.</title>
        <authorList>
            <person name="Chaikitkaew S."/>
            <person name="Birkeland N.K."/>
        </authorList>
    </citation>
    <scope>NUCLEOTIDE SEQUENCE</scope>
    <source>
        <strain evidence="2">PL3</strain>
    </source>
</reference>
<dbReference type="GO" id="GO:0005975">
    <property type="term" value="P:carbohydrate metabolic process"/>
    <property type="evidence" value="ECO:0007669"/>
    <property type="project" value="InterPro"/>
</dbReference>
<dbReference type="PANTHER" id="PTHR30032:SF8">
    <property type="entry name" value="GERMINATION-SPECIFIC N-ACETYLMURAMOYL-L-ALANINE AMIDASE"/>
    <property type="match status" value="1"/>
</dbReference>
<organism evidence="2 3">
    <name type="scientific">Clostridium thailandense</name>
    <dbReference type="NCBI Taxonomy" id="2794346"/>
    <lineage>
        <taxon>Bacteria</taxon>
        <taxon>Bacillati</taxon>
        <taxon>Bacillota</taxon>
        <taxon>Clostridia</taxon>
        <taxon>Eubacteriales</taxon>
        <taxon>Clostridiaceae</taxon>
        <taxon>Clostridium</taxon>
    </lineage>
</organism>
<evidence type="ECO:0000259" key="1">
    <source>
        <dbReference type="PROSITE" id="PS51677"/>
    </source>
</evidence>
<dbReference type="CDD" id="cd10944">
    <property type="entry name" value="CE4_SmPgdA_like"/>
    <property type="match status" value="1"/>
</dbReference>
<dbReference type="PANTHER" id="PTHR30032">
    <property type="entry name" value="N-ACETYLMURAMOYL-L-ALANINE AMIDASE-RELATED"/>
    <property type="match status" value="1"/>
</dbReference>
<evidence type="ECO:0000313" key="3">
    <source>
        <dbReference type="Proteomes" id="UP000694308"/>
    </source>
</evidence>
<dbReference type="Pfam" id="PF01522">
    <property type="entry name" value="Polysacc_deac_1"/>
    <property type="match status" value="1"/>
</dbReference>
<dbReference type="Proteomes" id="UP000694308">
    <property type="component" value="Unassembled WGS sequence"/>
</dbReference>
<dbReference type="EMBL" id="JAEEGC010000026">
    <property type="protein sequence ID" value="MBV7272508.1"/>
    <property type="molecule type" value="Genomic_DNA"/>
</dbReference>
<feature type="domain" description="NodB homology" evidence="1">
    <location>
        <begin position="347"/>
        <end position="549"/>
    </location>
</feature>
<dbReference type="Pfam" id="PF04122">
    <property type="entry name" value="CW_binding_2"/>
    <property type="match status" value="3"/>
</dbReference>
<name>A0A949X3J5_9CLOT</name>
<evidence type="ECO:0000313" key="2">
    <source>
        <dbReference type="EMBL" id="MBV7272508.1"/>
    </source>
</evidence>
<proteinExistence type="predicted"/>